<dbReference type="EMBL" id="OC869164">
    <property type="protein sequence ID" value="CAD7634417.1"/>
    <property type="molecule type" value="Genomic_DNA"/>
</dbReference>
<comment type="caution">
    <text evidence="5">Lacks conserved residue(s) required for the propagation of feature annotation.</text>
</comment>
<keyword evidence="2 5" id="KW-0768">Sushi</keyword>
<organism evidence="7">
    <name type="scientific">Medioppia subpectinata</name>
    <dbReference type="NCBI Taxonomy" id="1979941"/>
    <lineage>
        <taxon>Eukaryota</taxon>
        <taxon>Metazoa</taxon>
        <taxon>Ecdysozoa</taxon>
        <taxon>Arthropoda</taxon>
        <taxon>Chelicerata</taxon>
        <taxon>Arachnida</taxon>
        <taxon>Acari</taxon>
        <taxon>Acariformes</taxon>
        <taxon>Sarcoptiformes</taxon>
        <taxon>Oribatida</taxon>
        <taxon>Brachypylina</taxon>
        <taxon>Oppioidea</taxon>
        <taxon>Oppiidae</taxon>
        <taxon>Medioppia</taxon>
    </lineage>
</organism>
<dbReference type="PANTHER" id="PTHR45785">
    <property type="entry name" value="COMPLEMENT FACTOR H-RELATED"/>
    <property type="match status" value="1"/>
</dbReference>
<dbReference type="Pfam" id="PF00084">
    <property type="entry name" value="Sushi"/>
    <property type="match status" value="2"/>
</dbReference>
<dbReference type="Proteomes" id="UP000759131">
    <property type="component" value="Unassembled WGS sequence"/>
</dbReference>
<dbReference type="EMBL" id="CAJPIZ010014589">
    <property type="protein sequence ID" value="CAG2114847.1"/>
    <property type="molecule type" value="Genomic_DNA"/>
</dbReference>
<evidence type="ECO:0000313" key="8">
    <source>
        <dbReference type="Proteomes" id="UP000759131"/>
    </source>
</evidence>
<dbReference type="AlphaFoldDB" id="A0A7R9Q6Q3"/>
<dbReference type="PROSITE" id="PS50923">
    <property type="entry name" value="SUSHI"/>
    <property type="match status" value="2"/>
</dbReference>
<dbReference type="PANTHER" id="PTHR45785:SF2">
    <property type="entry name" value="COMPLEMENT FACTOR H-RELATED"/>
    <property type="match status" value="1"/>
</dbReference>
<keyword evidence="4" id="KW-1015">Disulfide bond</keyword>
<dbReference type="InterPro" id="IPR035976">
    <property type="entry name" value="Sushi/SCR/CCP_sf"/>
</dbReference>
<dbReference type="InterPro" id="IPR051503">
    <property type="entry name" value="ComplSys_Reg/VirEntry_Med"/>
</dbReference>
<dbReference type="SMART" id="SM00032">
    <property type="entry name" value="CCP"/>
    <property type="match status" value="2"/>
</dbReference>
<feature type="domain" description="Sushi" evidence="6">
    <location>
        <begin position="27"/>
        <end position="86"/>
    </location>
</feature>
<dbReference type="InterPro" id="IPR000436">
    <property type="entry name" value="Sushi_SCR_CCP_dom"/>
</dbReference>
<evidence type="ECO:0000256" key="4">
    <source>
        <dbReference type="ARBA" id="ARBA00023157"/>
    </source>
</evidence>
<keyword evidence="8" id="KW-1185">Reference proteome</keyword>
<evidence type="ECO:0000259" key="6">
    <source>
        <dbReference type="PROSITE" id="PS50923"/>
    </source>
</evidence>
<evidence type="ECO:0000256" key="3">
    <source>
        <dbReference type="ARBA" id="ARBA00022729"/>
    </source>
</evidence>
<gene>
    <name evidence="7" type="ORF">OSB1V03_LOCUS14813</name>
</gene>
<dbReference type="Gene3D" id="2.10.70.10">
    <property type="entry name" value="Complement Module, domain 1"/>
    <property type="match status" value="2"/>
</dbReference>
<evidence type="ECO:0000256" key="1">
    <source>
        <dbReference type="ARBA" id="ARBA00004328"/>
    </source>
</evidence>
<accession>A0A7R9Q6Q3</accession>
<evidence type="ECO:0000256" key="2">
    <source>
        <dbReference type="ARBA" id="ARBA00022659"/>
    </source>
</evidence>
<keyword evidence="3" id="KW-0732">Signal</keyword>
<sequence>MTFSGDSNSTTCLDTGNWSNPLPNCYGPCLVPEVENGRVNLFPVNQMVSHGQVIKVDCKPQYELHYNTTEAICNNSSWTHVPHCVPARCKVMPEKPKNGLVIAPKTDHGMKALYRCRDGFIIEGPNLTECHFGKWTGLTPKCVEGI</sequence>
<dbReference type="CDD" id="cd00033">
    <property type="entry name" value="CCP"/>
    <property type="match status" value="1"/>
</dbReference>
<feature type="domain" description="Sushi" evidence="6">
    <location>
        <begin position="87"/>
        <end position="144"/>
    </location>
</feature>
<reference evidence="7" key="1">
    <citation type="submission" date="2020-11" db="EMBL/GenBank/DDBJ databases">
        <authorList>
            <person name="Tran Van P."/>
        </authorList>
    </citation>
    <scope>NUCLEOTIDE SEQUENCE</scope>
</reference>
<feature type="non-terminal residue" evidence="7">
    <location>
        <position position="1"/>
    </location>
</feature>
<name>A0A7R9Q6Q3_9ACAR</name>
<protein>
    <recommendedName>
        <fullName evidence="6">Sushi domain-containing protein</fullName>
    </recommendedName>
</protein>
<dbReference type="OrthoDB" id="5804959at2759"/>
<evidence type="ECO:0000256" key="5">
    <source>
        <dbReference type="PROSITE-ProRule" id="PRU00302"/>
    </source>
</evidence>
<evidence type="ECO:0000313" key="7">
    <source>
        <dbReference type="EMBL" id="CAD7634417.1"/>
    </source>
</evidence>
<comment type="subcellular location">
    <subcellularLocation>
        <location evidence="1">Virion</location>
    </subcellularLocation>
</comment>
<dbReference type="SUPFAM" id="SSF57535">
    <property type="entry name" value="Complement control module/SCR domain"/>
    <property type="match status" value="2"/>
</dbReference>
<proteinExistence type="predicted"/>